<evidence type="ECO:0000256" key="6">
    <source>
        <dbReference type="PIRSR" id="PIRSR000137-1"/>
    </source>
</evidence>
<keyword evidence="9" id="KW-1185">Reference proteome</keyword>
<comment type="caution">
    <text evidence="8">The sequence shown here is derived from an EMBL/GenBank/DDBJ whole genome shotgun (WGS) entry which is preliminary data.</text>
</comment>
<dbReference type="InterPro" id="IPR000172">
    <property type="entry name" value="GMC_OxRdtase_N"/>
</dbReference>
<feature type="domain" description="Glucose-methanol-choline oxidoreductase N-terminal" evidence="7">
    <location>
        <begin position="270"/>
        <end position="284"/>
    </location>
</feature>
<dbReference type="Pfam" id="PF00732">
    <property type="entry name" value="GMC_oxred_N"/>
    <property type="match status" value="1"/>
</dbReference>
<dbReference type="PANTHER" id="PTHR11552">
    <property type="entry name" value="GLUCOSE-METHANOL-CHOLINE GMC OXIDOREDUCTASE"/>
    <property type="match status" value="1"/>
</dbReference>
<reference evidence="8 9" key="1">
    <citation type="submission" date="2017-04" db="EMBL/GenBank/DDBJ databases">
        <title>Draft genome sequence of Tuber borchii Vittad., a whitish edible truffle.</title>
        <authorList>
            <consortium name="DOE Joint Genome Institute"/>
            <person name="Murat C."/>
            <person name="Kuo A."/>
            <person name="Barry K.W."/>
            <person name="Clum A."/>
            <person name="Dockter R.B."/>
            <person name="Fauchery L."/>
            <person name="Iotti M."/>
            <person name="Kohler A."/>
            <person name="Labutti K."/>
            <person name="Lindquist E.A."/>
            <person name="Lipzen A."/>
            <person name="Ohm R.A."/>
            <person name="Wang M."/>
            <person name="Grigoriev I.V."/>
            <person name="Zambonelli A."/>
            <person name="Martin F.M."/>
        </authorList>
    </citation>
    <scope>NUCLEOTIDE SEQUENCE [LARGE SCALE GENOMIC DNA]</scope>
    <source>
        <strain evidence="8 9">Tbo3840</strain>
    </source>
</reference>
<evidence type="ECO:0000313" key="9">
    <source>
        <dbReference type="Proteomes" id="UP000244722"/>
    </source>
</evidence>
<dbReference type="STRING" id="42251.A0A2T6ZH68"/>
<protein>
    <submittedName>
        <fullName evidence="8">Alcohol oxidase</fullName>
    </submittedName>
</protein>
<sequence length="591" mass="64711">MSDITPEEFSSKPFDYLIVGGGTAGLVLAARLSENPSIRVGVLEAGRAQFDNPKVNIPGLLGRSVADPELDWTYMTTPQKELGGRQLLYSRGKMLGGSSGLNFMFWGRGTRGTMSGRRTLGKYSNKSQTLNIPTGPEQLAMLPTPTHVPEFHGTDGPIHVSFSSWYEDVNKFLMPAFADIGVPRNVEPMGGCPVGSNIAALSIGPATGTRSYSANAYYRPNSSRENLVVLTGAQTTKVLIEDFVAVGVEYLFDGKAHSAHCSQEVILSAGAIASPQLLELSGIGDRKLLEKYGIECKVENPNVGEGMQDHLLTGIEFELRPGTSTMNDLGDPQKLAEAMKEYEASFSGILATLHTHYAMIPLSKVMPQSEVEHIKQTIKKDLETTTSPRDRLIYQIELNRLNSSQDSLGQVEIISAPFGLQVFRTEEEDIPGKQHFSFFMIGMHPHSHGSVHISSQNVTDQPTINPAVYSSNVDRHVLLRATQLADEMAKRPPFENFLGKRIQPPEGEMMTESDWDKFVGESTQTCCHSIATCAMLPRDKGGVVDEKLRVYGVKGLRVVDASILPVHISHHIQATVYAVAEQAADLIKEEW</sequence>
<organism evidence="8 9">
    <name type="scientific">Tuber borchii</name>
    <name type="common">White truffle</name>
    <dbReference type="NCBI Taxonomy" id="42251"/>
    <lineage>
        <taxon>Eukaryota</taxon>
        <taxon>Fungi</taxon>
        <taxon>Dikarya</taxon>
        <taxon>Ascomycota</taxon>
        <taxon>Pezizomycotina</taxon>
        <taxon>Pezizomycetes</taxon>
        <taxon>Pezizales</taxon>
        <taxon>Tuberaceae</taxon>
        <taxon>Tuber</taxon>
    </lineage>
</organism>
<proteinExistence type="inferred from homology"/>
<evidence type="ECO:0000256" key="5">
    <source>
        <dbReference type="ARBA" id="ARBA00023002"/>
    </source>
</evidence>
<comment type="similarity">
    <text evidence="2">Belongs to the GMC oxidoreductase family.</text>
</comment>
<feature type="active site" description="Proton donor" evidence="6">
    <location>
        <position position="528"/>
    </location>
</feature>
<evidence type="ECO:0000256" key="3">
    <source>
        <dbReference type="ARBA" id="ARBA00022630"/>
    </source>
</evidence>
<dbReference type="PROSITE" id="PS00624">
    <property type="entry name" value="GMC_OXRED_2"/>
    <property type="match status" value="1"/>
</dbReference>
<keyword evidence="5" id="KW-0560">Oxidoreductase</keyword>
<accession>A0A2T6ZH68</accession>
<dbReference type="GO" id="GO:0016614">
    <property type="term" value="F:oxidoreductase activity, acting on CH-OH group of donors"/>
    <property type="evidence" value="ECO:0007669"/>
    <property type="project" value="InterPro"/>
</dbReference>
<evidence type="ECO:0000256" key="4">
    <source>
        <dbReference type="ARBA" id="ARBA00022827"/>
    </source>
</evidence>
<feature type="active site" description="Proton acceptor" evidence="6">
    <location>
        <position position="571"/>
    </location>
</feature>
<evidence type="ECO:0000256" key="2">
    <source>
        <dbReference type="ARBA" id="ARBA00010790"/>
    </source>
</evidence>
<dbReference type="SUPFAM" id="SSF54373">
    <property type="entry name" value="FAD-linked reductases, C-terminal domain"/>
    <property type="match status" value="1"/>
</dbReference>
<dbReference type="PIRSF" id="PIRSF000137">
    <property type="entry name" value="Alcohol_oxidase"/>
    <property type="match status" value="1"/>
</dbReference>
<dbReference type="GO" id="GO:0050660">
    <property type="term" value="F:flavin adenine dinucleotide binding"/>
    <property type="evidence" value="ECO:0007669"/>
    <property type="project" value="InterPro"/>
</dbReference>
<evidence type="ECO:0000313" key="8">
    <source>
        <dbReference type="EMBL" id="PUU74837.1"/>
    </source>
</evidence>
<dbReference type="PANTHER" id="PTHR11552:SF201">
    <property type="entry name" value="GLUCOSE-METHANOL-CHOLINE OXIDOREDUCTASE N-TERMINAL DOMAIN-CONTAINING PROTEIN"/>
    <property type="match status" value="1"/>
</dbReference>
<dbReference type="Proteomes" id="UP000244722">
    <property type="component" value="Unassembled WGS sequence"/>
</dbReference>
<dbReference type="InterPro" id="IPR012132">
    <property type="entry name" value="GMC_OxRdtase"/>
</dbReference>
<dbReference type="Gene3D" id="3.30.560.10">
    <property type="entry name" value="Glucose Oxidase, domain 3"/>
    <property type="match status" value="1"/>
</dbReference>
<comment type="cofactor">
    <cofactor evidence="1">
        <name>FAD</name>
        <dbReference type="ChEBI" id="CHEBI:57692"/>
    </cofactor>
</comment>
<dbReference type="OrthoDB" id="269227at2759"/>
<keyword evidence="3" id="KW-0285">Flavoprotein</keyword>
<dbReference type="InterPro" id="IPR036188">
    <property type="entry name" value="FAD/NAD-bd_sf"/>
</dbReference>
<dbReference type="Gene3D" id="3.50.50.60">
    <property type="entry name" value="FAD/NAD(P)-binding domain"/>
    <property type="match status" value="1"/>
</dbReference>
<dbReference type="AlphaFoldDB" id="A0A2T6ZH68"/>
<dbReference type="Pfam" id="PF05199">
    <property type="entry name" value="GMC_oxred_C"/>
    <property type="match status" value="1"/>
</dbReference>
<gene>
    <name evidence="8" type="ORF">B9Z19DRAFT_1132467</name>
</gene>
<name>A0A2T6ZH68_TUBBO</name>
<keyword evidence="4" id="KW-0274">FAD</keyword>
<evidence type="ECO:0000259" key="7">
    <source>
        <dbReference type="PROSITE" id="PS00624"/>
    </source>
</evidence>
<dbReference type="SUPFAM" id="SSF51905">
    <property type="entry name" value="FAD/NAD(P)-binding domain"/>
    <property type="match status" value="1"/>
</dbReference>
<dbReference type="EMBL" id="NESQ01000269">
    <property type="protein sequence ID" value="PUU74837.1"/>
    <property type="molecule type" value="Genomic_DNA"/>
</dbReference>
<dbReference type="InterPro" id="IPR007867">
    <property type="entry name" value="GMC_OxRtase_C"/>
</dbReference>
<evidence type="ECO:0000256" key="1">
    <source>
        <dbReference type="ARBA" id="ARBA00001974"/>
    </source>
</evidence>